<dbReference type="CDD" id="cd19093">
    <property type="entry name" value="AKR_AtPLR-like"/>
    <property type="match status" value="1"/>
</dbReference>
<proteinExistence type="predicted"/>
<sequence length="344" mass="37485">MVLLPTRGHGPLTLAPNVEVERLGFGTWAWGNKLLWGYDEAADPVLEAAFRRAVAGAPLVDRRRFFFDTGDSYGTGAREGRAESLLGRFRREARARRRVAIGTKLAVYPWRLRGEDFEDACRASLRRMGESRMELVQAHWSAANFQPWQEPALWDGLARCYEAGLAGAVGTSNFGPKQLRKANAHWASRGVPHSANQAQLHVQLSLLSTLPLESGLLEASSELGVTPIGYSPLALGLLSGKYDADSVPAGPRGVLFRQLAPGLAPLLDTLREVSRARGKSVSQVAINWVMCQGAVVIVGIRTPEQAADNLGALGWRLSKAEQDALTEEARRVPKKATQNIFQTA</sequence>
<dbReference type="InterPro" id="IPR023210">
    <property type="entry name" value="NADP_OxRdtase_dom"/>
</dbReference>
<dbReference type="SUPFAM" id="SSF51430">
    <property type="entry name" value="NAD(P)-linked oxidoreductase"/>
    <property type="match status" value="1"/>
</dbReference>
<dbReference type="GeneID" id="17258573"/>
<reference evidence="4" key="1">
    <citation type="journal article" date="2013" name="Nature">
        <title>Pan genome of the phytoplankton Emiliania underpins its global distribution.</title>
        <authorList>
            <person name="Read B.A."/>
            <person name="Kegel J."/>
            <person name="Klute M.J."/>
            <person name="Kuo A."/>
            <person name="Lefebvre S.C."/>
            <person name="Maumus F."/>
            <person name="Mayer C."/>
            <person name="Miller J."/>
            <person name="Monier A."/>
            <person name="Salamov A."/>
            <person name="Young J."/>
            <person name="Aguilar M."/>
            <person name="Claverie J.M."/>
            <person name="Frickenhaus S."/>
            <person name="Gonzalez K."/>
            <person name="Herman E.K."/>
            <person name="Lin Y.C."/>
            <person name="Napier J."/>
            <person name="Ogata H."/>
            <person name="Sarno A.F."/>
            <person name="Shmutz J."/>
            <person name="Schroeder D."/>
            <person name="de Vargas C."/>
            <person name="Verret F."/>
            <person name="von Dassow P."/>
            <person name="Valentin K."/>
            <person name="Van de Peer Y."/>
            <person name="Wheeler G."/>
            <person name="Dacks J.B."/>
            <person name="Delwiche C.F."/>
            <person name="Dyhrman S.T."/>
            <person name="Glockner G."/>
            <person name="John U."/>
            <person name="Richards T."/>
            <person name="Worden A.Z."/>
            <person name="Zhang X."/>
            <person name="Grigoriev I.V."/>
            <person name="Allen A.E."/>
            <person name="Bidle K."/>
            <person name="Borodovsky M."/>
            <person name="Bowler C."/>
            <person name="Brownlee C."/>
            <person name="Cock J.M."/>
            <person name="Elias M."/>
            <person name="Gladyshev V.N."/>
            <person name="Groth M."/>
            <person name="Guda C."/>
            <person name="Hadaegh A."/>
            <person name="Iglesias-Rodriguez M.D."/>
            <person name="Jenkins J."/>
            <person name="Jones B.M."/>
            <person name="Lawson T."/>
            <person name="Leese F."/>
            <person name="Lindquist E."/>
            <person name="Lobanov A."/>
            <person name="Lomsadze A."/>
            <person name="Malik S.B."/>
            <person name="Marsh M.E."/>
            <person name="Mackinder L."/>
            <person name="Mock T."/>
            <person name="Mueller-Roeber B."/>
            <person name="Pagarete A."/>
            <person name="Parker M."/>
            <person name="Probert I."/>
            <person name="Quesneville H."/>
            <person name="Raines C."/>
            <person name="Rensing S.A."/>
            <person name="Riano-Pachon D.M."/>
            <person name="Richier S."/>
            <person name="Rokitta S."/>
            <person name="Shiraiwa Y."/>
            <person name="Soanes D.M."/>
            <person name="van der Giezen M."/>
            <person name="Wahlund T.M."/>
            <person name="Williams B."/>
            <person name="Wilson W."/>
            <person name="Wolfe G."/>
            <person name="Wurch L.L."/>
        </authorList>
    </citation>
    <scope>NUCLEOTIDE SEQUENCE</scope>
</reference>
<dbReference type="OMA" id="CGTWAWG"/>
<dbReference type="GO" id="GO:0005737">
    <property type="term" value="C:cytoplasm"/>
    <property type="evidence" value="ECO:0007669"/>
    <property type="project" value="TreeGrafter"/>
</dbReference>
<dbReference type="InterPro" id="IPR036812">
    <property type="entry name" value="NAD(P)_OxRdtase_dom_sf"/>
</dbReference>
<dbReference type="Pfam" id="PF00248">
    <property type="entry name" value="Aldo_ket_red"/>
    <property type="match status" value="1"/>
</dbReference>
<dbReference type="PANTHER" id="PTHR43625">
    <property type="entry name" value="AFLATOXIN B1 ALDEHYDE REDUCTASE"/>
    <property type="match status" value="1"/>
</dbReference>
<keyword evidence="4" id="KW-1185">Reference proteome</keyword>
<organism evidence="3 4">
    <name type="scientific">Emiliania huxleyi (strain CCMP1516)</name>
    <dbReference type="NCBI Taxonomy" id="280463"/>
    <lineage>
        <taxon>Eukaryota</taxon>
        <taxon>Haptista</taxon>
        <taxon>Haptophyta</taxon>
        <taxon>Prymnesiophyceae</taxon>
        <taxon>Isochrysidales</taxon>
        <taxon>Noelaerhabdaceae</taxon>
        <taxon>Emiliania</taxon>
    </lineage>
</organism>
<keyword evidence="1" id="KW-0560">Oxidoreductase</keyword>
<evidence type="ECO:0000256" key="1">
    <source>
        <dbReference type="ARBA" id="ARBA00023002"/>
    </source>
</evidence>
<feature type="domain" description="NADP-dependent oxidoreductase" evidence="2">
    <location>
        <begin position="22"/>
        <end position="326"/>
    </location>
</feature>
<dbReference type="STRING" id="2903.R1BQL0"/>
<name>A0A0D3IM93_EMIH1</name>
<dbReference type="RefSeq" id="XP_005764807.1">
    <property type="nucleotide sequence ID" value="XM_005764750.1"/>
</dbReference>
<dbReference type="PaxDb" id="2903-EOD12378"/>
<reference evidence="3" key="2">
    <citation type="submission" date="2024-10" db="UniProtKB">
        <authorList>
            <consortium name="EnsemblProtists"/>
        </authorList>
    </citation>
    <scope>IDENTIFICATION</scope>
</reference>
<dbReference type="EnsemblProtists" id="EOD12378">
    <property type="protein sequence ID" value="EOD12378"/>
    <property type="gene ID" value="EMIHUDRAFT_67124"/>
</dbReference>
<accession>A0A0D3IM93</accession>
<evidence type="ECO:0000313" key="3">
    <source>
        <dbReference type="EnsemblProtists" id="EOD12378"/>
    </source>
</evidence>
<evidence type="ECO:0000313" key="4">
    <source>
        <dbReference type="Proteomes" id="UP000013827"/>
    </source>
</evidence>
<dbReference type="AlphaFoldDB" id="A0A0D3IM93"/>
<dbReference type="KEGG" id="ehx:EMIHUDRAFT_67124"/>
<dbReference type="Gene3D" id="3.20.20.100">
    <property type="entry name" value="NADP-dependent oxidoreductase domain"/>
    <property type="match status" value="1"/>
</dbReference>
<dbReference type="eggNOG" id="KOG1575">
    <property type="taxonomic scope" value="Eukaryota"/>
</dbReference>
<protein>
    <recommendedName>
        <fullName evidence="2">NADP-dependent oxidoreductase domain-containing protein</fullName>
    </recommendedName>
</protein>
<dbReference type="PANTHER" id="PTHR43625:SF5">
    <property type="entry name" value="PYRIDOXAL REDUCTASE, CHLOROPLASTIC"/>
    <property type="match status" value="1"/>
</dbReference>
<evidence type="ECO:0000259" key="2">
    <source>
        <dbReference type="Pfam" id="PF00248"/>
    </source>
</evidence>
<dbReference type="Proteomes" id="UP000013827">
    <property type="component" value="Unassembled WGS sequence"/>
</dbReference>
<dbReference type="GO" id="GO:0016491">
    <property type="term" value="F:oxidoreductase activity"/>
    <property type="evidence" value="ECO:0007669"/>
    <property type="project" value="UniProtKB-KW"/>
</dbReference>
<dbReference type="HOGENOM" id="CLU_023205_2_3_1"/>
<dbReference type="InterPro" id="IPR050791">
    <property type="entry name" value="Aldo-Keto_reductase"/>
</dbReference>